<sequence length="68" mass="7489">MDFIDPLLQIDSCSKLEVLRCIHIGLLCVQEDAADRPTMSHVLSTLETKSIELPIPTQPAFSVGKIPI</sequence>
<protein>
    <recommendedName>
        <fullName evidence="3">S-locus receptor kinase C-terminal domain-containing protein</fullName>
    </recommendedName>
</protein>
<keyword evidence="2" id="KW-1185">Reference proteome</keyword>
<dbReference type="Proteomes" id="UP000230069">
    <property type="component" value="Unassembled WGS sequence"/>
</dbReference>
<dbReference type="SUPFAM" id="SSF56112">
    <property type="entry name" value="Protein kinase-like (PK-like)"/>
    <property type="match status" value="1"/>
</dbReference>
<reference evidence="1 2" key="1">
    <citation type="submission" date="2017-09" db="EMBL/GenBank/DDBJ databases">
        <title>WGS assembly of Aquilegia coerulea Goldsmith.</title>
        <authorList>
            <person name="Hodges S."/>
            <person name="Kramer E."/>
            <person name="Nordborg M."/>
            <person name="Tomkins J."/>
            <person name="Borevitz J."/>
            <person name="Derieg N."/>
            <person name="Yan J."/>
            <person name="Mihaltcheva S."/>
            <person name="Hayes R.D."/>
            <person name="Rokhsar D."/>
        </authorList>
    </citation>
    <scope>NUCLEOTIDE SEQUENCE [LARGE SCALE GENOMIC DNA]</scope>
    <source>
        <strain evidence="2">cv. Goldsmith</strain>
    </source>
</reference>
<evidence type="ECO:0000313" key="1">
    <source>
        <dbReference type="EMBL" id="PIA60439.1"/>
    </source>
</evidence>
<dbReference type="PANTHER" id="PTHR27006">
    <property type="entry name" value="PROMASTIGOTE SURFACE ANTIGEN PROTEIN PSA"/>
    <property type="match status" value="1"/>
</dbReference>
<dbReference type="STRING" id="218851.A0A2G5EXH6"/>
<evidence type="ECO:0000313" key="2">
    <source>
        <dbReference type="Proteomes" id="UP000230069"/>
    </source>
</evidence>
<gene>
    <name evidence="1" type="ORF">AQUCO_00300148v1</name>
</gene>
<evidence type="ECO:0008006" key="3">
    <source>
        <dbReference type="Google" id="ProtNLM"/>
    </source>
</evidence>
<dbReference type="Gene3D" id="1.10.510.10">
    <property type="entry name" value="Transferase(Phosphotransferase) domain 1"/>
    <property type="match status" value="1"/>
</dbReference>
<dbReference type="AlphaFoldDB" id="A0A2G5EXH6"/>
<dbReference type="PANTHER" id="PTHR27006:SF606">
    <property type="entry name" value="INTERLEUKIN-1 RECEPTOR-ASSOCIATED KINASE 4"/>
    <property type="match status" value="1"/>
</dbReference>
<dbReference type="EMBL" id="KZ305020">
    <property type="protein sequence ID" value="PIA60439.1"/>
    <property type="molecule type" value="Genomic_DNA"/>
</dbReference>
<proteinExistence type="predicted"/>
<dbReference type="InterPro" id="IPR011009">
    <property type="entry name" value="Kinase-like_dom_sf"/>
</dbReference>
<dbReference type="InParanoid" id="A0A2G5EXH6"/>
<name>A0A2G5EXH6_AQUCA</name>
<accession>A0A2G5EXH6</accession>
<organism evidence="1 2">
    <name type="scientific">Aquilegia coerulea</name>
    <name type="common">Rocky mountain columbine</name>
    <dbReference type="NCBI Taxonomy" id="218851"/>
    <lineage>
        <taxon>Eukaryota</taxon>
        <taxon>Viridiplantae</taxon>
        <taxon>Streptophyta</taxon>
        <taxon>Embryophyta</taxon>
        <taxon>Tracheophyta</taxon>
        <taxon>Spermatophyta</taxon>
        <taxon>Magnoliopsida</taxon>
        <taxon>Ranunculales</taxon>
        <taxon>Ranunculaceae</taxon>
        <taxon>Thalictroideae</taxon>
        <taxon>Aquilegia</taxon>
    </lineage>
</organism>
<dbReference type="OrthoDB" id="688481at2759"/>